<reference evidence="1 2" key="1">
    <citation type="submission" date="2015-01" db="EMBL/GenBank/DDBJ databases">
        <title>Evolution of Trichinella species and genotypes.</title>
        <authorList>
            <person name="Korhonen P.K."/>
            <person name="Edoardo P."/>
            <person name="Giuseppe L.R."/>
            <person name="Gasser R.B."/>
        </authorList>
    </citation>
    <scope>NUCLEOTIDE SEQUENCE [LARGE SCALE GENOMIC DNA]</scope>
    <source>
        <strain evidence="1">ISS120</strain>
    </source>
</reference>
<evidence type="ECO:0000313" key="1">
    <source>
        <dbReference type="EMBL" id="KRY05220.1"/>
    </source>
</evidence>
<keyword evidence="2" id="KW-1185">Reference proteome</keyword>
<organism evidence="1 2">
    <name type="scientific">Trichinella britovi</name>
    <name type="common">Parasitic roundworm</name>
    <dbReference type="NCBI Taxonomy" id="45882"/>
    <lineage>
        <taxon>Eukaryota</taxon>
        <taxon>Metazoa</taxon>
        <taxon>Ecdysozoa</taxon>
        <taxon>Nematoda</taxon>
        <taxon>Enoplea</taxon>
        <taxon>Dorylaimia</taxon>
        <taxon>Trichinellida</taxon>
        <taxon>Trichinellidae</taxon>
        <taxon>Trichinella</taxon>
    </lineage>
</organism>
<dbReference type="Proteomes" id="UP000054653">
    <property type="component" value="Unassembled WGS sequence"/>
</dbReference>
<dbReference type="AlphaFoldDB" id="A0A0V0YY75"/>
<proteinExistence type="predicted"/>
<protein>
    <submittedName>
        <fullName evidence="1">Uncharacterized protein</fullName>
    </submittedName>
</protein>
<sequence>MMHFISLAESSMIAQNATTVRTGMDIIHCSLIDHRYVRRKIFLNM</sequence>
<evidence type="ECO:0000313" key="2">
    <source>
        <dbReference type="Proteomes" id="UP000054653"/>
    </source>
</evidence>
<dbReference type="EMBL" id="JYDI01005116">
    <property type="protein sequence ID" value="KRY05220.1"/>
    <property type="molecule type" value="Genomic_DNA"/>
</dbReference>
<comment type="caution">
    <text evidence="1">The sequence shown here is derived from an EMBL/GenBank/DDBJ whole genome shotgun (WGS) entry which is preliminary data.</text>
</comment>
<name>A0A0V0YY75_TRIBR</name>
<gene>
    <name evidence="1" type="ORF">T03_14429</name>
</gene>
<accession>A0A0V0YY75</accession>